<name>A0ABY7KBF6_9ACTN</name>
<keyword evidence="5" id="KW-1185">Reference proteome</keyword>
<dbReference type="InterPro" id="IPR045851">
    <property type="entry name" value="AMP-bd_C_sf"/>
</dbReference>
<dbReference type="EMBL" id="CP114413">
    <property type="protein sequence ID" value="WAZ21839.1"/>
    <property type="molecule type" value="Genomic_DNA"/>
</dbReference>
<reference evidence="4" key="1">
    <citation type="submission" date="2022-12" db="EMBL/GenBank/DDBJ databases">
        <authorList>
            <person name="Ruckert C."/>
            <person name="Busche T."/>
            <person name="Kalinowski J."/>
            <person name="Wittmann C."/>
        </authorList>
    </citation>
    <scope>NUCLEOTIDE SEQUENCE</scope>
    <source>
        <strain evidence="4">DSM 40467</strain>
    </source>
</reference>
<dbReference type="InterPro" id="IPR036736">
    <property type="entry name" value="ACP-like_sf"/>
</dbReference>
<dbReference type="Gene3D" id="3.30.300.30">
    <property type="match status" value="1"/>
</dbReference>
<protein>
    <submittedName>
        <fullName evidence="4">Amino acid adenylation domain-containing protein</fullName>
    </submittedName>
</protein>
<dbReference type="Proteomes" id="UP001164439">
    <property type="component" value="Chromosome"/>
</dbReference>
<dbReference type="Pfam" id="PF13193">
    <property type="entry name" value="AMP-binding_C"/>
    <property type="match status" value="1"/>
</dbReference>
<gene>
    <name evidence="4" type="ORF">STRCI_003039</name>
</gene>
<dbReference type="Gene3D" id="3.30.559.30">
    <property type="entry name" value="Nonribosomal peptide synthetase, condensation domain"/>
    <property type="match status" value="1"/>
</dbReference>
<dbReference type="InterPro" id="IPR020845">
    <property type="entry name" value="AMP-binding_CS"/>
</dbReference>
<dbReference type="CDD" id="cd17643">
    <property type="entry name" value="A_NRPS_Cytc1-like"/>
    <property type="match status" value="1"/>
</dbReference>
<dbReference type="SUPFAM" id="SSF52777">
    <property type="entry name" value="CoA-dependent acyltransferases"/>
    <property type="match status" value="1"/>
</dbReference>
<evidence type="ECO:0000259" key="3">
    <source>
        <dbReference type="PROSITE" id="PS50075"/>
    </source>
</evidence>
<dbReference type="InterPro" id="IPR009081">
    <property type="entry name" value="PP-bd_ACP"/>
</dbReference>
<proteinExistence type="predicted"/>
<dbReference type="Gene3D" id="1.10.1200.10">
    <property type="entry name" value="ACP-like"/>
    <property type="match status" value="1"/>
</dbReference>
<keyword evidence="1" id="KW-0596">Phosphopantetheine</keyword>
<dbReference type="Pfam" id="PF00501">
    <property type="entry name" value="AMP-binding"/>
    <property type="match status" value="1"/>
</dbReference>
<dbReference type="PROSITE" id="PS00455">
    <property type="entry name" value="AMP_BINDING"/>
    <property type="match status" value="1"/>
</dbReference>
<dbReference type="InterPro" id="IPR025110">
    <property type="entry name" value="AMP-bd_C"/>
</dbReference>
<accession>A0ABY7KBF6</accession>
<evidence type="ECO:0000313" key="5">
    <source>
        <dbReference type="Proteomes" id="UP001164439"/>
    </source>
</evidence>
<dbReference type="InterPro" id="IPR010071">
    <property type="entry name" value="AA_adenyl_dom"/>
</dbReference>
<dbReference type="PROSITE" id="PS50075">
    <property type="entry name" value="CARRIER"/>
    <property type="match status" value="1"/>
</dbReference>
<dbReference type="RefSeq" id="WP_269659477.1">
    <property type="nucleotide sequence ID" value="NZ_CP114413.1"/>
</dbReference>
<dbReference type="PANTHER" id="PTHR45527:SF1">
    <property type="entry name" value="FATTY ACID SYNTHASE"/>
    <property type="match status" value="1"/>
</dbReference>
<evidence type="ECO:0000256" key="1">
    <source>
        <dbReference type="ARBA" id="ARBA00022450"/>
    </source>
</evidence>
<dbReference type="Gene3D" id="3.40.50.12780">
    <property type="entry name" value="N-terminal domain of ligase-like"/>
    <property type="match status" value="1"/>
</dbReference>
<dbReference type="NCBIfam" id="TIGR01733">
    <property type="entry name" value="AA-adenyl-dom"/>
    <property type="match status" value="1"/>
</dbReference>
<evidence type="ECO:0000313" key="4">
    <source>
        <dbReference type="EMBL" id="WAZ21839.1"/>
    </source>
</evidence>
<evidence type="ECO:0000256" key="2">
    <source>
        <dbReference type="ARBA" id="ARBA00022553"/>
    </source>
</evidence>
<dbReference type="InterPro" id="IPR006162">
    <property type="entry name" value="Ppantetheine_attach_site"/>
</dbReference>
<feature type="domain" description="Carrier" evidence="3">
    <location>
        <begin position="883"/>
        <end position="957"/>
    </location>
</feature>
<dbReference type="SUPFAM" id="SSF56801">
    <property type="entry name" value="Acetyl-CoA synthetase-like"/>
    <property type="match status" value="1"/>
</dbReference>
<dbReference type="PROSITE" id="PS00012">
    <property type="entry name" value="PHOSPHOPANTETHEINE"/>
    <property type="match status" value="1"/>
</dbReference>
<sequence>MPRTDSAALLIPADSAPSAHCHALGVRLPGGTEPAALGRLLDEAARHWWPDRALPELAVRDVPFAADSDRAHRALQEELRRRPVPEGAPLGAVLLRYPDGAADLVLAAHRADLDARSLRLIAEVLDGRTAKETLAPQAAGPVAGPDTETLKRWAAADYSGRAEWATPEESAGEHTGTVVVDLDGGPADPLPALAVALGLVLGRYEGQEQPLVGVVGALPERPERALGAFDAGTLLALDLSGARSTGELVGEAGRVLDGGAGWCGRERYAELCEEAGGRPLAGVVTGAESSYLPCRSAPFPVTVAVEDGVRLVVRHRTAEVDAESAARLAGYVARVFRQLAGADLPLAEVELLGPEELASTVALGRPGRSLRWRPGRIDAAFAEQAARRPDAVALSCDGESLTYAELDARAGRFAAGLRARGTRPGERVGICLERTLDLVVTMLAVLKADAVYVPMDPAYPVERLAYTAEDAGLRTVVTTLDDFPARAGLGVVRPAELDGAEEAPAPPPRAAEEAAYVIYTSGSTGRPKGVVVPHRNVLALLAATRDDFGLGADDTWTLFHSSAFDFSVWEIWGPLLTGGRLVVVPYWVSRSPEDFRELLARERVSVLNQTPSAFAQLMEADRHGAEPLAVRLVVFGGEPLDARSLRGWLDRYPEERCRLVNMFGITETTVHVTAQTVTGREVAAGSRSVGPALPGWYLYVLDGQGRPVPVGVPGEIYVGGEGVALEYLGRPELTAERFLADPFAGGRMYRSGDRGRLLPDGRLEHLGRLDSQVKVRGFRIELDEIRNVLLDDPRVTAAAVVIGGDAAEDAAGVRIDAYVVLDGGTDTAAVRERAAGVLPSYMVPTTVTALSALPLTANGKLDARRLPEPAPPVAAPAPAGAGHDETTLAGRLAAVWESVLGVPVGGDDNFFALGGNSLHAMRVAAAMRERGMPALPIRELYLKPTVNALAAVLEGVDE</sequence>
<dbReference type="PANTHER" id="PTHR45527">
    <property type="entry name" value="NONRIBOSOMAL PEPTIDE SYNTHETASE"/>
    <property type="match status" value="1"/>
</dbReference>
<dbReference type="SUPFAM" id="SSF47336">
    <property type="entry name" value="ACP-like"/>
    <property type="match status" value="1"/>
</dbReference>
<organism evidence="4 5">
    <name type="scientific">Streptomyces cinnabarinus</name>
    <dbReference type="NCBI Taxonomy" id="67287"/>
    <lineage>
        <taxon>Bacteria</taxon>
        <taxon>Bacillati</taxon>
        <taxon>Actinomycetota</taxon>
        <taxon>Actinomycetes</taxon>
        <taxon>Kitasatosporales</taxon>
        <taxon>Streptomycetaceae</taxon>
        <taxon>Streptomyces</taxon>
    </lineage>
</organism>
<dbReference type="InterPro" id="IPR000873">
    <property type="entry name" value="AMP-dep_synth/lig_dom"/>
</dbReference>
<dbReference type="Pfam" id="PF00550">
    <property type="entry name" value="PP-binding"/>
    <property type="match status" value="1"/>
</dbReference>
<keyword evidence="2" id="KW-0597">Phosphoprotein</keyword>
<dbReference type="InterPro" id="IPR042099">
    <property type="entry name" value="ANL_N_sf"/>
</dbReference>